<dbReference type="EMBL" id="MN738762">
    <property type="protein sequence ID" value="QHS83677.1"/>
    <property type="molecule type" value="Genomic_DNA"/>
</dbReference>
<protein>
    <submittedName>
        <fullName evidence="1">Uncharacterized protein</fullName>
    </submittedName>
</protein>
<reference evidence="1" key="1">
    <citation type="journal article" date="2020" name="Nature">
        <title>Giant virus diversity and host interactions through global metagenomics.</title>
        <authorList>
            <person name="Schulz F."/>
            <person name="Roux S."/>
            <person name="Paez-Espino D."/>
            <person name="Jungbluth S."/>
            <person name="Walsh D.A."/>
            <person name="Denef V.J."/>
            <person name="McMahon K.D."/>
            <person name="Konstantinidis K.T."/>
            <person name="Eloe-Fadrosh E.A."/>
            <person name="Kyrpides N.C."/>
            <person name="Woyke T."/>
        </authorList>
    </citation>
    <scope>NUCLEOTIDE SEQUENCE</scope>
    <source>
        <strain evidence="1">GVMAG-S-ERX555961-36</strain>
    </source>
</reference>
<proteinExistence type="predicted"/>
<accession>A0A6C0AUR2</accession>
<dbReference type="AlphaFoldDB" id="A0A6C0AUR2"/>
<sequence>MDSKELVTNAMKKIDLITQILYQKYIEEYPWLTFKDLNLMISKFCKDPIDEFNSTEIDVSTVRVFHNKVYPLIEKIHQVKAIRNLNLENELAKQKQNEESEPIGEMIPTLSYKSYNVLIDSKDRNKSYWPNANPFQFQLGPSSISGDPNIDISNSIERRFSEIHALTIKRIIIPDYTVEYSEVYPYLLLKINELDSNINGTNNVMNNCFGYLTMPTSINGYLYFNYEENVDAVTNYIQESHMTKLFSPRIELSKITVNILNPSGEVITFLDDKSVVIELQIICLKKELENTLLTKRGA</sequence>
<name>A0A6C0AUR2_9ZZZZ</name>
<organism evidence="1">
    <name type="scientific">viral metagenome</name>
    <dbReference type="NCBI Taxonomy" id="1070528"/>
    <lineage>
        <taxon>unclassified sequences</taxon>
        <taxon>metagenomes</taxon>
        <taxon>organismal metagenomes</taxon>
    </lineage>
</organism>
<evidence type="ECO:0000313" key="1">
    <source>
        <dbReference type="EMBL" id="QHS83677.1"/>
    </source>
</evidence>